<dbReference type="RefSeq" id="WP_145375311.1">
    <property type="nucleotide sequence ID" value="NZ_CP036276.1"/>
</dbReference>
<reference evidence="1 2" key="1">
    <citation type="submission" date="2019-02" db="EMBL/GenBank/DDBJ databases">
        <title>Deep-cultivation of Planctomycetes and their phenomic and genomic characterization uncovers novel biology.</title>
        <authorList>
            <person name="Wiegand S."/>
            <person name="Jogler M."/>
            <person name="Boedeker C."/>
            <person name="Pinto D."/>
            <person name="Vollmers J."/>
            <person name="Rivas-Marin E."/>
            <person name="Kohn T."/>
            <person name="Peeters S.H."/>
            <person name="Heuer A."/>
            <person name="Rast P."/>
            <person name="Oberbeckmann S."/>
            <person name="Bunk B."/>
            <person name="Jeske O."/>
            <person name="Meyerdierks A."/>
            <person name="Storesund J.E."/>
            <person name="Kallscheuer N."/>
            <person name="Luecker S."/>
            <person name="Lage O.M."/>
            <person name="Pohl T."/>
            <person name="Merkel B.J."/>
            <person name="Hornburger P."/>
            <person name="Mueller R.-W."/>
            <person name="Bruemmer F."/>
            <person name="Labrenz M."/>
            <person name="Spormann A.M."/>
            <person name="Op den Camp H."/>
            <person name="Overmann J."/>
            <person name="Amann R."/>
            <person name="Jetten M.S.M."/>
            <person name="Mascher T."/>
            <person name="Medema M.H."/>
            <person name="Devos D.P."/>
            <person name="Kaster A.-K."/>
            <person name="Ovreas L."/>
            <person name="Rohde M."/>
            <person name="Galperin M.Y."/>
            <person name="Jogler C."/>
        </authorList>
    </citation>
    <scope>NUCLEOTIDE SEQUENCE [LARGE SCALE GENOMIC DNA]</scope>
    <source>
        <strain evidence="1 2">Mal52</strain>
    </source>
</reference>
<accession>A0A517ZL84</accession>
<keyword evidence="2" id="KW-1185">Reference proteome</keyword>
<dbReference type="EMBL" id="CP036276">
    <property type="protein sequence ID" value="QDU43185.1"/>
    <property type="molecule type" value="Genomic_DNA"/>
</dbReference>
<evidence type="ECO:0000313" key="2">
    <source>
        <dbReference type="Proteomes" id="UP000319383"/>
    </source>
</evidence>
<gene>
    <name evidence="1" type="ORF">Mal52_16570</name>
</gene>
<proteinExistence type="predicted"/>
<organism evidence="1 2">
    <name type="scientific">Symmachiella dynata</name>
    <dbReference type="NCBI Taxonomy" id="2527995"/>
    <lineage>
        <taxon>Bacteria</taxon>
        <taxon>Pseudomonadati</taxon>
        <taxon>Planctomycetota</taxon>
        <taxon>Planctomycetia</taxon>
        <taxon>Planctomycetales</taxon>
        <taxon>Planctomycetaceae</taxon>
        <taxon>Symmachiella</taxon>
    </lineage>
</organism>
<name>A0A517ZL84_9PLAN</name>
<dbReference type="SUPFAM" id="SSF160631">
    <property type="entry name" value="SMI1/KNR4-like"/>
    <property type="match status" value="1"/>
</dbReference>
<protein>
    <recommendedName>
        <fullName evidence="3">SMI1 / KNR4 family protein</fullName>
    </recommendedName>
</protein>
<dbReference type="KEGG" id="sdyn:Mal52_16570"/>
<evidence type="ECO:0008006" key="3">
    <source>
        <dbReference type="Google" id="ProtNLM"/>
    </source>
</evidence>
<sequence length="210" mass="24054">MQWFHRTIELLRKHFDNVRLRAPITEDEIIGLQFQRSTAAEELKYFYTQTNGLAVGLHDSVVGLIFEFEESQKLLSLISHRDGAYQLLPVRGDGCGDYDCLVIGGGIAEGAVVLYDHEVNEAPSHLLAGSFASYFQLWADYLTTKYQANGEIDQRYVAPKLEAWPWLGEPQRRHPWPFDEAWLKVNDEKAAKLLEDAATRSWLNRQNDLT</sequence>
<dbReference type="Proteomes" id="UP000319383">
    <property type="component" value="Chromosome"/>
</dbReference>
<dbReference type="InterPro" id="IPR037883">
    <property type="entry name" value="Knr4/Smi1-like_sf"/>
</dbReference>
<dbReference type="AlphaFoldDB" id="A0A517ZL84"/>
<evidence type="ECO:0000313" key="1">
    <source>
        <dbReference type="EMBL" id="QDU43185.1"/>
    </source>
</evidence>